<evidence type="ECO:0000313" key="1">
    <source>
        <dbReference type="EMBL" id="WNZ26548.1"/>
    </source>
</evidence>
<protein>
    <submittedName>
        <fullName evidence="1">LPS biosynthesis glycosyltransferase</fullName>
    </submittedName>
</protein>
<reference evidence="1" key="1">
    <citation type="submission" date="2020-05" db="EMBL/GenBank/DDBJ databases">
        <authorList>
            <person name="Zhu T."/>
            <person name="Keshari N."/>
            <person name="Lu X."/>
        </authorList>
    </citation>
    <scope>NUCLEOTIDE SEQUENCE</scope>
    <source>
        <strain evidence="1">NK1-12</strain>
    </source>
</reference>
<sequence>MHKLFNQPQPKLATAIGQTFILAYRESTHVLEQTLTEAGLSCGVLRQADRPEYQDYASIYRCLLNHQQAWMQAAHAQQPTLIVEADFVPVIGFGELPLPFNLSQPDVGICWLYTCAPQLYSVTQEGFGEGYSTGLVAYIVTPKAAQLLCQFVTEITQAHGTGYYNFDSYIDCYLRQHQLKNYIAFRNYGEHGGKPNPEHRRNGMSGIHRADVLYGELAFLPPYAQASKHPLLCLLLARLRARLKGIGRLLLGKFLRLQVLRRSTVPWRLLGFALRRQLYVYREF</sequence>
<gene>
    <name evidence="1" type="ORF">HJG54_11220</name>
</gene>
<organism evidence="1">
    <name type="scientific">Leptolyngbya sp. NK1-12</name>
    <dbReference type="NCBI Taxonomy" id="2547451"/>
    <lineage>
        <taxon>Bacteria</taxon>
        <taxon>Bacillati</taxon>
        <taxon>Cyanobacteriota</taxon>
        <taxon>Cyanophyceae</taxon>
        <taxon>Leptolyngbyales</taxon>
        <taxon>Leptolyngbyaceae</taxon>
        <taxon>Leptolyngbya group</taxon>
        <taxon>Leptolyngbya</taxon>
    </lineage>
</organism>
<proteinExistence type="predicted"/>
<accession>A0AA96WJI3</accession>
<dbReference type="EMBL" id="CP053586">
    <property type="protein sequence ID" value="WNZ26548.1"/>
    <property type="molecule type" value="Genomic_DNA"/>
</dbReference>
<name>A0AA96WJI3_9CYAN</name>
<dbReference type="AlphaFoldDB" id="A0AA96WJI3"/>